<keyword evidence="1" id="KW-0175">Coiled coil</keyword>
<feature type="coiled-coil region" evidence="1">
    <location>
        <begin position="192"/>
        <end position="229"/>
    </location>
</feature>
<evidence type="ECO:0000256" key="1">
    <source>
        <dbReference type="SAM" id="Coils"/>
    </source>
</evidence>
<evidence type="ECO:0000313" key="3">
    <source>
        <dbReference type="Proteomes" id="UP000887540"/>
    </source>
</evidence>
<feature type="compositionally biased region" description="Basic and acidic residues" evidence="2">
    <location>
        <begin position="862"/>
        <end position="903"/>
    </location>
</feature>
<evidence type="ECO:0000256" key="2">
    <source>
        <dbReference type="SAM" id="MobiDB-lite"/>
    </source>
</evidence>
<accession>A0A914DTS4</accession>
<feature type="compositionally biased region" description="Basic and acidic residues" evidence="2">
    <location>
        <begin position="915"/>
        <end position="935"/>
    </location>
</feature>
<feature type="region of interest" description="Disordered" evidence="2">
    <location>
        <begin position="1000"/>
        <end position="1024"/>
    </location>
</feature>
<reference evidence="4" key="1">
    <citation type="submission" date="2022-11" db="UniProtKB">
        <authorList>
            <consortium name="WormBaseParasite"/>
        </authorList>
    </citation>
    <scope>IDENTIFICATION</scope>
</reference>
<feature type="compositionally biased region" description="Basic and acidic residues" evidence="2">
    <location>
        <begin position="495"/>
        <end position="518"/>
    </location>
</feature>
<proteinExistence type="predicted"/>
<keyword evidence="3" id="KW-1185">Reference proteome</keyword>
<dbReference type="AlphaFoldDB" id="A0A914DTS4"/>
<feature type="compositionally biased region" description="Basic and acidic residues" evidence="2">
    <location>
        <begin position="527"/>
        <end position="553"/>
    </location>
</feature>
<feature type="region of interest" description="Disordered" evidence="2">
    <location>
        <begin position="855"/>
        <end position="935"/>
    </location>
</feature>
<feature type="compositionally biased region" description="Basic residues" evidence="2">
    <location>
        <begin position="904"/>
        <end position="914"/>
    </location>
</feature>
<feature type="region of interest" description="Disordered" evidence="2">
    <location>
        <begin position="487"/>
        <end position="665"/>
    </location>
</feature>
<protein>
    <submittedName>
        <fullName evidence="4">Uncharacterized protein</fullName>
    </submittedName>
</protein>
<dbReference type="Proteomes" id="UP000887540">
    <property type="component" value="Unplaced"/>
</dbReference>
<evidence type="ECO:0000313" key="4">
    <source>
        <dbReference type="WBParaSite" id="ACRNAN_scaffold3651.g20029.t1"/>
    </source>
</evidence>
<organism evidence="3 4">
    <name type="scientific">Acrobeloides nanus</name>
    <dbReference type="NCBI Taxonomy" id="290746"/>
    <lineage>
        <taxon>Eukaryota</taxon>
        <taxon>Metazoa</taxon>
        <taxon>Ecdysozoa</taxon>
        <taxon>Nematoda</taxon>
        <taxon>Chromadorea</taxon>
        <taxon>Rhabditida</taxon>
        <taxon>Tylenchina</taxon>
        <taxon>Cephalobomorpha</taxon>
        <taxon>Cephaloboidea</taxon>
        <taxon>Cephalobidae</taxon>
        <taxon>Acrobeloides</taxon>
    </lineage>
</organism>
<dbReference type="WBParaSite" id="ACRNAN_scaffold3651.g20029.t1">
    <property type="protein sequence ID" value="ACRNAN_scaffold3651.g20029.t1"/>
    <property type="gene ID" value="ACRNAN_scaffold3651.g20029"/>
</dbReference>
<feature type="compositionally biased region" description="Basic and acidic residues" evidence="2">
    <location>
        <begin position="607"/>
        <end position="665"/>
    </location>
</feature>
<name>A0A914DTS4_9BILA</name>
<sequence length="1024" mass="117217">MTVIFSRKGTDEMALEELNLLHEIIYYLNEGTLVIEIGRNAIQTTTLLEHSSFCWATGRLDIDAPNKIILCNNIQPHALTILKNAKIERINETKPSVRPRRIWPAIVVSAENPDEAKTNTVHKKTRHRTIQPNKRQIKLLKQRKGLGRLGKNIKGGSIEEVQIDNFDKLNSQDRKLACRYRKSCYETGKIMLDDEAQEKKEAKKEVSDAENEDLNVDDGDEELDEYELKLLCKYKPSCYTEIGMSMSEENKQKSAAVLSGKKSNLAPPELKKRMRRTVKDIAKIALKEVEEKREQAAKRPIPQPSVVDQRLQEIEEKLDAKNKCKYRRSCYESGKVPQIQEQFEVPSWLVLPVEQISTYIPTIGSSQEEKTFEEKKKDEVQLHCKYRKSCYETGVLPEINTEFSIHIPTVVSTKEEKSFEEKKKDEVQLHCKYRKSCYETGVLPELLVKDGKTSAQDEFNTDQPAPTTLDDLRLQCKYRTSCYQKRAQAETTSPELEKEDKETPREKERSKEEKEKPSKTKSSKTKQLKEEKIDVKVEEEVEEEPQKIQNEKPKKGKKALVIEENVTNKAEEGKKAKSNKQKSPKETEPESVQVEEPTKKPKKKKSKVEEQEPVKEEEPKAEEENKVKIAKEKRHKPEETHKKVEKVSKMETVKKEQKEPEKSRITDISPEKCKYRKSCYESGILPEIAAGFSIFSGITNLVSHGKSAETESRTLEDQTQPLSPEKCKYRKSCYESGILPKIAAGSSIFSDISVVSHGKPAKTESRTLEDQTQSLSPEKCKYRKSCYETGKLPETITEYSLFGGIRGFVHEINKQAGEKPFTPGDYINERTKESCKYRKSCYAKFGIGVPETTEEGIGRQVPTDREVPKKMGHVVGKDKKSAEVKEESKEEGDKSDEEKSEKKEKKKGSEKKKQKVDDDEKPYVQVREPEVASRSEDIHELSRNLTTGIKLACHYRQSCYRTIDTNGIVPPEQIMRLRGEDCNRFRVSCMKKLGLPVKERAPIGPSGRRMCRKKKPEEADVVGP</sequence>